<name>A0A142EK38_9BACT</name>
<accession>A0A142EK38</accession>
<dbReference type="PATRIC" id="fig|1727163.4.peg.769"/>
<reference evidence="2" key="1">
    <citation type="submission" date="2015-09" db="EMBL/GenBank/DDBJ databases">
        <title>Complete sequence of Algoriphagus sp. M8-2.</title>
        <authorList>
            <person name="Shintani M."/>
        </authorList>
    </citation>
    <scope>NUCLEOTIDE SEQUENCE [LARGE SCALE GENOMIC DNA]</scope>
    <source>
        <strain evidence="2">M8-2</strain>
    </source>
</reference>
<dbReference type="KEGG" id="alm:AO498_03700"/>
<dbReference type="AlphaFoldDB" id="A0A142EK38"/>
<protein>
    <submittedName>
        <fullName evidence="1">Uncharacterized protein</fullName>
    </submittedName>
</protein>
<organism evidence="1 2">
    <name type="scientific">Algoriphagus sanaruensis</name>
    <dbReference type="NCBI Taxonomy" id="1727163"/>
    <lineage>
        <taxon>Bacteria</taxon>
        <taxon>Pseudomonadati</taxon>
        <taxon>Bacteroidota</taxon>
        <taxon>Cytophagia</taxon>
        <taxon>Cytophagales</taxon>
        <taxon>Cyclobacteriaceae</taxon>
        <taxon>Algoriphagus</taxon>
    </lineage>
</organism>
<dbReference type="STRING" id="1727163.AO498_03700"/>
<keyword evidence="2" id="KW-1185">Reference proteome</keyword>
<evidence type="ECO:0000313" key="1">
    <source>
        <dbReference type="EMBL" id="AMQ55493.1"/>
    </source>
</evidence>
<reference evidence="1 2" key="2">
    <citation type="journal article" date="2016" name="Genome Announc.">
        <title>Complete Genome Sequence of Algoriphagus sp. Strain M8-2, Isolated from a Brackish Lake.</title>
        <authorList>
            <person name="Muraguchi Y."/>
            <person name="Kushimoto K."/>
            <person name="Ohtsubo Y."/>
            <person name="Suzuki T."/>
            <person name="Dohra H."/>
            <person name="Kimbara K."/>
            <person name="Shintani M."/>
        </authorList>
    </citation>
    <scope>NUCLEOTIDE SEQUENCE [LARGE SCALE GENOMIC DNA]</scope>
    <source>
        <strain evidence="1 2">M8-2</strain>
    </source>
</reference>
<evidence type="ECO:0000313" key="2">
    <source>
        <dbReference type="Proteomes" id="UP000073816"/>
    </source>
</evidence>
<dbReference type="Proteomes" id="UP000073816">
    <property type="component" value="Chromosome"/>
</dbReference>
<sequence length="114" mass="13068">MKRTITRTNLWKQRVTLVMALLLCLFVSSVEYLPQDHQVSQTEQNAQNPDQTFLSVAVDAVVPFAVQVGEITMHLIYQVFQFEFQLPKHHAVSAFIPNQLIEILFEQIISTQAP</sequence>
<proteinExistence type="predicted"/>
<gene>
    <name evidence="1" type="ORF">AO498_03700</name>
</gene>
<dbReference type="EMBL" id="CP012836">
    <property type="protein sequence ID" value="AMQ55493.1"/>
    <property type="molecule type" value="Genomic_DNA"/>
</dbReference>
<dbReference type="OrthoDB" id="828114at2"/>
<dbReference type="RefSeq" id="WP_148660180.1">
    <property type="nucleotide sequence ID" value="NZ_CP012836.1"/>
</dbReference>